<comment type="caution">
    <text evidence="1">The sequence shown here is derived from an EMBL/GenBank/DDBJ whole genome shotgun (WGS) entry which is preliminary data.</text>
</comment>
<gene>
    <name evidence="1" type="primary">Acey_s0498.g2547</name>
    <name evidence="1" type="ORF">Y032_0498g2547</name>
</gene>
<dbReference type="AlphaFoldDB" id="A0A016WTZ8"/>
<accession>A0A016WTZ8</accession>
<reference evidence="2" key="1">
    <citation type="journal article" date="2015" name="Nat. Genet.">
        <title>The genome and transcriptome of the zoonotic hookworm Ancylostoma ceylanicum identify infection-specific gene families.</title>
        <authorList>
            <person name="Schwarz E.M."/>
            <person name="Hu Y."/>
            <person name="Antoshechkin I."/>
            <person name="Miller M.M."/>
            <person name="Sternberg P.W."/>
            <person name="Aroian R.V."/>
        </authorList>
    </citation>
    <scope>NUCLEOTIDE SEQUENCE</scope>
    <source>
        <strain evidence="2">HY135</strain>
    </source>
</reference>
<sequence length="71" mass="7979">MRTITLWLRSSCTIIRDSSGNVASRTVSLIAVDFVFIGLVSIDVTSNRIVQAEAGRLQPKQFHQHRPIFHS</sequence>
<proteinExistence type="predicted"/>
<dbReference type="Proteomes" id="UP000024635">
    <property type="component" value="Unassembled WGS sequence"/>
</dbReference>
<organism evidence="1 2">
    <name type="scientific">Ancylostoma ceylanicum</name>
    <dbReference type="NCBI Taxonomy" id="53326"/>
    <lineage>
        <taxon>Eukaryota</taxon>
        <taxon>Metazoa</taxon>
        <taxon>Ecdysozoa</taxon>
        <taxon>Nematoda</taxon>
        <taxon>Chromadorea</taxon>
        <taxon>Rhabditida</taxon>
        <taxon>Rhabditina</taxon>
        <taxon>Rhabditomorpha</taxon>
        <taxon>Strongyloidea</taxon>
        <taxon>Ancylostomatidae</taxon>
        <taxon>Ancylostomatinae</taxon>
        <taxon>Ancylostoma</taxon>
    </lineage>
</organism>
<evidence type="ECO:0000313" key="1">
    <source>
        <dbReference type="EMBL" id="EYC43304.1"/>
    </source>
</evidence>
<keyword evidence="2" id="KW-1185">Reference proteome</keyword>
<name>A0A016WTZ8_9BILA</name>
<dbReference type="EMBL" id="JARK01000098">
    <property type="protein sequence ID" value="EYC43304.1"/>
    <property type="molecule type" value="Genomic_DNA"/>
</dbReference>
<evidence type="ECO:0000313" key="2">
    <source>
        <dbReference type="Proteomes" id="UP000024635"/>
    </source>
</evidence>
<protein>
    <submittedName>
        <fullName evidence="1">Uncharacterized protein</fullName>
    </submittedName>
</protein>